<accession>A0A938XXE2</accession>
<dbReference type="AlphaFoldDB" id="A0A938XXE2"/>
<reference evidence="2" key="1">
    <citation type="submission" date="2021-01" db="EMBL/GenBank/DDBJ databases">
        <title>Genomic Encyclopedia of Type Strains, Phase IV (KMG-IV): sequencing the most valuable type-strain genomes for metagenomic binning, comparative biology and taxonomic classification.</title>
        <authorList>
            <person name="Goeker M."/>
        </authorList>
    </citation>
    <scope>NUCLEOTIDE SEQUENCE</scope>
    <source>
        <strain evidence="2">DSM 25523</strain>
    </source>
</reference>
<dbReference type="PANTHER" id="PTHR12110:SF41">
    <property type="entry name" value="INOSOSE DEHYDRATASE"/>
    <property type="match status" value="1"/>
</dbReference>
<dbReference type="RefSeq" id="WP_204517369.1">
    <property type="nucleotide sequence ID" value="NZ_BAABIN010000038.1"/>
</dbReference>
<organism evidence="2 3">
    <name type="scientific">Brevibacillus fulvus</name>
    <dbReference type="NCBI Taxonomy" id="1125967"/>
    <lineage>
        <taxon>Bacteria</taxon>
        <taxon>Bacillati</taxon>
        <taxon>Bacillota</taxon>
        <taxon>Bacilli</taxon>
        <taxon>Bacillales</taxon>
        <taxon>Paenibacillaceae</taxon>
        <taxon>Brevibacillus</taxon>
    </lineage>
</organism>
<evidence type="ECO:0000313" key="3">
    <source>
        <dbReference type="Proteomes" id="UP000717624"/>
    </source>
</evidence>
<evidence type="ECO:0000259" key="1">
    <source>
        <dbReference type="Pfam" id="PF01261"/>
    </source>
</evidence>
<dbReference type="PANTHER" id="PTHR12110">
    <property type="entry name" value="HYDROXYPYRUVATE ISOMERASE"/>
    <property type="match status" value="1"/>
</dbReference>
<dbReference type="GO" id="GO:0016853">
    <property type="term" value="F:isomerase activity"/>
    <property type="evidence" value="ECO:0007669"/>
    <property type="project" value="UniProtKB-KW"/>
</dbReference>
<dbReference type="Gene3D" id="3.20.20.150">
    <property type="entry name" value="Divalent-metal-dependent TIM barrel enzymes"/>
    <property type="match status" value="1"/>
</dbReference>
<dbReference type="EMBL" id="JAFBEB010000003">
    <property type="protein sequence ID" value="MBM7589646.1"/>
    <property type="molecule type" value="Genomic_DNA"/>
</dbReference>
<dbReference type="Pfam" id="PF01261">
    <property type="entry name" value="AP_endonuc_2"/>
    <property type="match status" value="1"/>
</dbReference>
<proteinExistence type="predicted"/>
<dbReference type="SUPFAM" id="SSF51658">
    <property type="entry name" value="Xylose isomerase-like"/>
    <property type="match status" value="1"/>
</dbReference>
<dbReference type="Proteomes" id="UP000717624">
    <property type="component" value="Unassembled WGS sequence"/>
</dbReference>
<keyword evidence="2" id="KW-0413">Isomerase</keyword>
<sequence length="272" mass="30710">MKVTKAGKQSFRLSCQLIGWGTNWQQGLAEIAESGFSACEIAGTTLLSFSRQMEAWLAMIGRYPLTVSAAYETGHFMNEKKRRELFLRHESIARLLQQANIPQVILGPGMKLKRSVEQDDWHKMLGMIEEIAKRYRHYGIRIALHPHLGSPIFTRKEIDMAMERVAEDIYLVPDVGHAAEAGYDLLPLLETYFPRISCIHLKDVKFGSFGLSKTQFCELGFGDLQLAPILQFLRASKYDGYLTIEIDKPAASAKSSALQAIQYLRNNGVVLR</sequence>
<dbReference type="InterPro" id="IPR050312">
    <property type="entry name" value="IolE/XylAMocC-like"/>
</dbReference>
<gene>
    <name evidence="2" type="ORF">JOD01_001246</name>
</gene>
<name>A0A938XXE2_9BACL</name>
<feature type="domain" description="Xylose isomerase-like TIM barrel" evidence="1">
    <location>
        <begin position="28"/>
        <end position="265"/>
    </location>
</feature>
<dbReference type="InterPro" id="IPR013022">
    <property type="entry name" value="Xyl_isomerase-like_TIM-brl"/>
</dbReference>
<comment type="caution">
    <text evidence="2">The sequence shown here is derived from an EMBL/GenBank/DDBJ whole genome shotgun (WGS) entry which is preliminary data.</text>
</comment>
<protein>
    <submittedName>
        <fullName evidence="2">Sugar phosphate isomerase/epimerase</fullName>
    </submittedName>
</protein>
<dbReference type="InterPro" id="IPR036237">
    <property type="entry name" value="Xyl_isomerase-like_sf"/>
</dbReference>
<evidence type="ECO:0000313" key="2">
    <source>
        <dbReference type="EMBL" id="MBM7589646.1"/>
    </source>
</evidence>
<keyword evidence="3" id="KW-1185">Reference proteome</keyword>